<feature type="transmembrane region" description="Helical" evidence="13">
    <location>
        <begin position="264"/>
        <end position="284"/>
    </location>
</feature>
<evidence type="ECO:0000256" key="7">
    <source>
        <dbReference type="ARBA" id="ARBA00022692"/>
    </source>
</evidence>
<dbReference type="Gene3D" id="3.30.460.20">
    <property type="entry name" value="CorA soluble domain-like"/>
    <property type="match status" value="1"/>
</dbReference>
<dbReference type="FunFam" id="1.20.58.340:FF:000001">
    <property type="entry name" value="Magnesium transport protein CorA"/>
    <property type="match status" value="1"/>
</dbReference>
<keyword evidence="11 13" id="KW-0472">Membrane</keyword>
<evidence type="ECO:0000256" key="6">
    <source>
        <dbReference type="ARBA" id="ARBA00022519"/>
    </source>
</evidence>
<comment type="catalytic activity">
    <reaction evidence="12">
        <text>Mg(2+)(in) = Mg(2+)(out)</text>
        <dbReference type="Rhea" id="RHEA:29827"/>
        <dbReference type="ChEBI" id="CHEBI:18420"/>
    </reaction>
</comment>
<evidence type="ECO:0000256" key="10">
    <source>
        <dbReference type="ARBA" id="ARBA00023065"/>
    </source>
</evidence>
<dbReference type="STRING" id="1120977.GCA_000619845_02951"/>
<proteinExistence type="inferred from homology"/>
<dbReference type="RefSeq" id="WP_134243778.1">
    <property type="nucleotide sequence ID" value="NZ_SNTY01000014.1"/>
</dbReference>
<dbReference type="InterPro" id="IPR045863">
    <property type="entry name" value="CorA_TM1_TM2"/>
</dbReference>
<accession>A0A4Y7XDU4</accession>
<dbReference type="GO" id="GO:0015099">
    <property type="term" value="F:nickel cation transmembrane transporter activity"/>
    <property type="evidence" value="ECO:0007669"/>
    <property type="project" value="TreeGrafter"/>
</dbReference>
<evidence type="ECO:0000256" key="9">
    <source>
        <dbReference type="ARBA" id="ARBA00022989"/>
    </source>
</evidence>
<dbReference type="SUPFAM" id="SSF143865">
    <property type="entry name" value="CorA soluble domain-like"/>
    <property type="match status" value="1"/>
</dbReference>
<keyword evidence="10" id="KW-0406">Ion transport</keyword>
<evidence type="ECO:0000256" key="2">
    <source>
        <dbReference type="ARBA" id="ARBA00009765"/>
    </source>
</evidence>
<sequence>MINCLIKTAQELKMIQGLPDAQDDGQIIWLEITAPTIDEATILRSHFGIEVAVQRNSVMETDDLLYLRTDLLRLTEDGTPQFGRIHFILGEHWVATLSHNADFQPFNQVIARLRKKSRNHQNPRAVLRVLLRAANDMADNSLDHITDALECLSEHIFEISEGYSADGRELGVKDLLKIMRRLNEKEELISRCLESQLSLARAVRYLSGEVDSLIHPELEELVNELAADVTGVKEHAYFEHEKVRYLQNAVTNILNIKQNQIVKIFTIITAVFLPPTLVGTFYGMNFSVMPELSWKYGFIYSMILTVAAALLPLIYIKRKGWLR</sequence>
<dbReference type="AlphaFoldDB" id="A0A4Y7XDU4"/>
<feature type="transmembrane region" description="Helical" evidence="13">
    <location>
        <begin position="296"/>
        <end position="316"/>
    </location>
</feature>
<dbReference type="EMBL" id="SNTY01000014">
    <property type="protein sequence ID" value="TEU29330.1"/>
    <property type="molecule type" value="Genomic_DNA"/>
</dbReference>
<dbReference type="GO" id="GO:0005886">
    <property type="term" value="C:plasma membrane"/>
    <property type="evidence" value="ECO:0007669"/>
    <property type="project" value="UniProtKB-SubCell"/>
</dbReference>
<dbReference type="Gene3D" id="1.20.58.340">
    <property type="entry name" value="Magnesium transport protein CorA, transmembrane region"/>
    <property type="match status" value="1"/>
</dbReference>
<evidence type="ECO:0000256" key="3">
    <source>
        <dbReference type="ARBA" id="ARBA00019439"/>
    </source>
</evidence>
<dbReference type="InterPro" id="IPR050829">
    <property type="entry name" value="CorA_MIT"/>
</dbReference>
<evidence type="ECO:0000256" key="8">
    <source>
        <dbReference type="ARBA" id="ARBA00022842"/>
    </source>
</evidence>
<reference evidence="14 15" key="1">
    <citation type="submission" date="2019-03" db="EMBL/GenBank/DDBJ databases">
        <title>Alkanindiges illinoisensis: a potential pathogenic isolated from ascites of a gastric cancer patient with abdominal metastasis.</title>
        <authorList>
            <person name="Hu X."/>
            <person name="Yang B."/>
            <person name="Yan X."/>
            <person name="Lin L."/>
            <person name="Zhao H."/>
            <person name="Zhou F."/>
            <person name="Su B."/>
            <person name="Chen J."/>
            <person name="Rui Y."/>
            <person name="Wang Q."/>
            <person name="Zheng L."/>
        </authorList>
    </citation>
    <scope>NUCLEOTIDE SEQUENCE [LARGE SCALE GENOMIC DNA]</scope>
    <source>
        <strain evidence="14 15">NFYY 23406</strain>
    </source>
</reference>
<evidence type="ECO:0000256" key="13">
    <source>
        <dbReference type="SAM" id="Phobius"/>
    </source>
</evidence>
<gene>
    <name evidence="14" type="ORF">E2B99_04535</name>
</gene>
<evidence type="ECO:0000256" key="11">
    <source>
        <dbReference type="ARBA" id="ARBA00023136"/>
    </source>
</evidence>
<protein>
    <recommendedName>
        <fullName evidence="3">Magnesium transport protein CorA</fullName>
    </recommendedName>
</protein>
<keyword evidence="5" id="KW-1003">Cell membrane</keyword>
<dbReference type="InterPro" id="IPR002523">
    <property type="entry name" value="MgTranspt_CorA/ZnTranspt_ZntB"/>
</dbReference>
<keyword evidence="6" id="KW-0997">Cell inner membrane</keyword>
<comment type="subcellular location">
    <subcellularLocation>
        <location evidence="1">Cell inner membrane</location>
        <topology evidence="1">Multi-pass membrane protein</topology>
    </subcellularLocation>
</comment>
<evidence type="ECO:0000256" key="5">
    <source>
        <dbReference type="ARBA" id="ARBA00022475"/>
    </source>
</evidence>
<dbReference type="GO" id="GO:0015095">
    <property type="term" value="F:magnesium ion transmembrane transporter activity"/>
    <property type="evidence" value="ECO:0007669"/>
    <property type="project" value="TreeGrafter"/>
</dbReference>
<dbReference type="PANTHER" id="PTHR47685">
    <property type="entry name" value="MAGNESIUM TRANSPORT PROTEIN CORA"/>
    <property type="match status" value="1"/>
</dbReference>
<keyword evidence="9 13" id="KW-1133">Transmembrane helix</keyword>
<organism evidence="14 15">
    <name type="scientific">Alkanindiges illinoisensis</name>
    <dbReference type="NCBI Taxonomy" id="197183"/>
    <lineage>
        <taxon>Bacteria</taxon>
        <taxon>Pseudomonadati</taxon>
        <taxon>Pseudomonadota</taxon>
        <taxon>Gammaproteobacteria</taxon>
        <taxon>Moraxellales</taxon>
        <taxon>Moraxellaceae</taxon>
        <taxon>Alkanindiges</taxon>
    </lineage>
</organism>
<evidence type="ECO:0000256" key="1">
    <source>
        <dbReference type="ARBA" id="ARBA00004429"/>
    </source>
</evidence>
<dbReference type="Proteomes" id="UP000297834">
    <property type="component" value="Unassembled WGS sequence"/>
</dbReference>
<dbReference type="OrthoDB" id="9803416at2"/>
<evidence type="ECO:0000256" key="12">
    <source>
        <dbReference type="ARBA" id="ARBA00034269"/>
    </source>
</evidence>
<evidence type="ECO:0000313" key="15">
    <source>
        <dbReference type="Proteomes" id="UP000297834"/>
    </source>
</evidence>
<dbReference type="SUPFAM" id="SSF144083">
    <property type="entry name" value="Magnesium transport protein CorA, transmembrane region"/>
    <property type="match status" value="1"/>
</dbReference>
<keyword evidence="8" id="KW-0460">Magnesium</keyword>
<dbReference type="PANTHER" id="PTHR47685:SF1">
    <property type="entry name" value="MAGNESIUM TRANSPORT PROTEIN CORA"/>
    <property type="match status" value="1"/>
</dbReference>
<evidence type="ECO:0000256" key="4">
    <source>
        <dbReference type="ARBA" id="ARBA00022448"/>
    </source>
</evidence>
<comment type="caution">
    <text evidence="14">The sequence shown here is derived from an EMBL/GenBank/DDBJ whole genome shotgun (WGS) entry which is preliminary data.</text>
</comment>
<comment type="similarity">
    <text evidence="2">Belongs to the CorA metal ion transporter (MIT) (TC 1.A.35) family.</text>
</comment>
<name>A0A4Y7XDU4_9GAMM</name>
<dbReference type="GO" id="GO:0015087">
    <property type="term" value="F:cobalt ion transmembrane transporter activity"/>
    <property type="evidence" value="ECO:0007669"/>
    <property type="project" value="TreeGrafter"/>
</dbReference>
<keyword evidence="4" id="KW-0813">Transport</keyword>
<keyword evidence="15" id="KW-1185">Reference proteome</keyword>
<dbReference type="Pfam" id="PF01544">
    <property type="entry name" value="CorA"/>
    <property type="match status" value="1"/>
</dbReference>
<evidence type="ECO:0000313" key="14">
    <source>
        <dbReference type="EMBL" id="TEU29330.1"/>
    </source>
</evidence>
<dbReference type="InterPro" id="IPR045861">
    <property type="entry name" value="CorA_cytoplasmic_dom"/>
</dbReference>
<keyword evidence="7 13" id="KW-0812">Transmembrane</keyword>